<dbReference type="InterPro" id="IPR013320">
    <property type="entry name" value="ConA-like_dom_sf"/>
</dbReference>
<dbReference type="AlphaFoldDB" id="A0AAQ3RSN2"/>
<keyword evidence="5" id="KW-1185">Reference proteome</keyword>
<dbReference type="Gene3D" id="2.60.120.200">
    <property type="match status" value="1"/>
</dbReference>
<evidence type="ECO:0000256" key="2">
    <source>
        <dbReference type="ARBA" id="ARBA00022734"/>
    </source>
</evidence>
<organism evidence="4 5">
    <name type="scientific">Vigna mungo</name>
    <name type="common">Black gram</name>
    <name type="synonym">Phaseolus mungo</name>
    <dbReference type="NCBI Taxonomy" id="3915"/>
    <lineage>
        <taxon>Eukaryota</taxon>
        <taxon>Viridiplantae</taxon>
        <taxon>Streptophyta</taxon>
        <taxon>Embryophyta</taxon>
        <taxon>Tracheophyta</taxon>
        <taxon>Spermatophyta</taxon>
        <taxon>Magnoliopsida</taxon>
        <taxon>eudicotyledons</taxon>
        <taxon>Gunneridae</taxon>
        <taxon>Pentapetalae</taxon>
        <taxon>rosids</taxon>
        <taxon>fabids</taxon>
        <taxon>Fabales</taxon>
        <taxon>Fabaceae</taxon>
        <taxon>Papilionoideae</taxon>
        <taxon>50 kb inversion clade</taxon>
        <taxon>NPAAA clade</taxon>
        <taxon>indigoferoid/millettioid clade</taxon>
        <taxon>Phaseoleae</taxon>
        <taxon>Vigna</taxon>
    </lineage>
</organism>
<dbReference type="InterPro" id="IPR001220">
    <property type="entry name" value="Legume_lectin_dom"/>
</dbReference>
<accession>A0AAQ3RSN2</accession>
<evidence type="ECO:0000259" key="3">
    <source>
        <dbReference type="Pfam" id="PF00139"/>
    </source>
</evidence>
<gene>
    <name evidence="4" type="ORF">V8G54_019700</name>
</gene>
<name>A0AAQ3RSN2_VIGMU</name>
<sequence length="121" mass="13129">MTNPSLSSSGVLCVPKPLVLVDATTTLSIDFSFSIFSNGDGILFVLTATSANGSDILTVANASYVGLVLNNGEKLNVWIDYEGGSKVMEVWLSKWSEQKPFNPIVSHKIDQMLVMELTFIL</sequence>
<dbReference type="PANTHER" id="PTHR32401:SF15">
    <property type="entry name" value="L-TYPE LECTIN-DOMAIN CONTAINING RECEPTOR KINASE VIII.2-LIKE"/>
    <property type="match status" value="1"/>
</dbReference>
<evidence type="ECO:0000313" key="4">
    <source>
        <dbReference type="EMBL" id="WVZ06354.1"/>
    </source>
</evidence>
<dbReference type="GO" id="GO:0030246">
    <property type="term" value="F:carbohydrate binding"/>
    <property type="evidence" value="ECO:0007669"/>
    <property type="project" value="UniProtKB-KW"/>
</dbReference>
<comment type="similarity">
    <text evidence="1">Belongs to the leguminous lectin family.</text>
</comment>
<reference evidence="4 5" key="1">
    <citation type="journal article" date="2023" name="Life. Sci Alliance">
        <title>Evolutionary insights into 3D genome organization and epigenetic landscape of Vigna mungo.</title>
        <authorList>
            <person name="Junaid A."/>
            <person name="Singh B."/>
            <person name="Bhatia S."/>
        </authorList>
    </citation>
    <scope>NUCLEOTIDE SEQUENCE [LARGE SCALE GENOMIC DNA]</scope>
    <source>
        <strain evidence="4">Urdbean</strain>
    </source>
</reference>
<feature type="domain" description="Legume lectin" evidence="3">
    <location>
        <begin position="60"/>
        <end position="116"/>
    </location>
</feature>
<evidence type="ECO:0000256" key="1">
    <source>
        <dbReference type="ARBA" id="ARBA00007606"/>
    </source>
</evidence>
<proteinExistence type="inferred from homology"/>
<dbReference type="EMBL" id="CP144695">
    <property type="protein sequence ID" value="WVZ06354.1"/>
    <property type="molecule type" value="Genomic_DNA"/>
</dbReference>
<dbReference type="Proteomes" id="UP001374535">
    <property type="component" value="Chromosome 6"/>
</dbReference>
<dbReference type="PANTHER" id="PTHR32401">
    <property type="entry name" value="CONCANAVALIN A-LIKE LECTIN FAMILY PROTEIN"/>
    <property type="match status" value="1"/>
</dbReference>
<dbReference type="SUPFAM" id="SSF49899">
    <property type="entry name" value="Concanavalin A-like lectins/glucanases"/>
    <property type="match status" value="1"/>
</dbReference>
<keyword evidence="2" id="KW-0430">Lectin</keyword>
<dbReference type="InterPro" id="IPR050258">
    <property type="entry name" value="Leguminous_Lectin"/>
</dbReference>
<evidence type="ECO:0000313" key="5">
    <source>
        <dbReference type="Proteomes" id="UP001374535"/>
    </source>
</evidence>
<dbReference type="Pfam" id="PF00139">
    <property type="entry name" value="Lectin_legB"/>
    <property type="match status" value="1"/>
</dbReference>
<protein>
    <recommendedName>
        <fullName evidence="3">Legume lectin domain-containing protein</fullName>
    </recommendedName>
</protein>